<evidence type="ECO:0000256" key="1">
    <source>
        <dbReference type="SAM" id="Phobius"/>
    </source>
</evidence>
<evidence type="ECO:0000313" key="3">
    <source>
        <dbReference type="Proteomes" id="UP000295292"/>
    </source>
</evidence>
<proteinExistence type="predicted"/>
<reference evidence="2 3" key="1">
    <citation type="submission" date="2019-03" db="EMBL/GenBank/DDBJ databases">
        <title>Genomic Encyclopedia of Archaeal and Bacterial Type Strains, Phase II (KMG-II): from individual species to whole genera.</title>
        <authorList>
            <person name="Goeker M."/>
        </authorList>
    </citation>
    <scope>NUCLEOTIDE SEQUENCE [LARGE SCALE GENOMIC DNA]</scope>
    <source>
        <strain evidence="2 3">DSM 28353</strain>
    </source>
</reference>
<keyword evidence="1" id="KW-1133">Transmembrane helix</keyword>
<dbReference type="AlphaFoldDB" id="A0A4R6WS09"/>
<comment type="caution">
    <text evidence="2">The sequence shown here is derived from an EMBL/GenBank/DDBJ whole genome shotgun (WGS) entry which is preliminary data.</text>
</comment>
<keyword evidence="1" id="KW-0812">Transmembrane</keyword>
<protein>
    <submittedName>
        <fullName evidence="2">Uncharacterized protein</fullName>
    </submittedName>
</protein>
<gene>
    <name evidence="2" type="ORF">CLV99_0873</name>
</gene>
<organism evidence="2 3">
    <name type="scientific">Sphingobacterium yanglingense</name>
    <dbReference type="NCBI Taxonomy" id="1437280"/>
    <lineage>
        <taxon>Bacteria</taxon>
        <taxon>Pseudomonadati</taxon>
        <taxon>Bacteroidota</taxon>
        <taxon>Sphingobacteriia</taxon>
        <taxon>Sphingobacteriales</taxon>
        <taxon>Sphingobacteriaceae</taxon>
        <taxon>Sphingobacterium</taxon>
    </lineage>
</organism>
<feature type="transmembrane region" description="Helical" evidence="1">
    <location>
        <begin position="44"/>
        <end position="76"/>
    </location>
</feature>
<dbReference type="OrthoDB" id="711379at2"/>
<name>A0A4R6WS09_9SPHI</name>
<dbReference type="EMBL" id="SNYV01000011">
    <property type="protein sequence ID" value="TDQ79436.1"/>
    <property type="molecule type" value="Genomic_DNA"/>
</dbReference>
<keyword evidence="3" id="KW-1185">Reference proteome</keyword>
<keyword evidence="1" id="KW-0472">Membrane</keyword>
<sequence>MFKNYTFSKNPLHYVYAAIWLSVFIYFAVYLFTGKMFQPENGKIHIVAVLIAWVVEYLGLTLTSIIVVLCGVYAALRTMLEKKVTA</sequence>
<feature type="transmembrane region" description="Helical" evidence="1">
    <location>
        <begin position="12"/>
        <end position="32"/>
    </location>
</feature>
<accession>A0A4R6WS09</accession>
<dbReference type="RefSeq" id="WP_133583229.1">
    <property type="nucleotide sequence ID" value="NZ_SNYV01000011.1"/>
</dbReference>
<dbReference type="Proteomes" id="UP000295292">
    <property type="component" value="Unassembled WGS sequence"/>
</dbReference>
<evidence type="ECO:0000313" key="2">
    <source>
        <dbReference type="EMBL" id="TDQ79436.1"/>
    </source>
</evidence>